<comment type="caution">
    <text evidence="1">The sequence shown here is derived from an EMBL/GenBank/DDBJ whole genome shotgun (WGS) entry which is preliminary data.</text>
</comment>
<gene>
    <name evidence="1" type="ORF">L6452_17515</name>
</gene>
<reference evidence="1 2" key="2">
    <citation type="journal article" date="2022" name="Mol. Ecol. Resour.">
        <title>The genomes of chicory, endive, great burdock and yacon provide insights into Asteraceae paleo-polyploidization history and plant inulin production.</title>
        <authorList>
            <person name="Fan W."/>
            <person name="Wang S."/>
            <person name="Wang H."/>
            <person name="Wang A."/>
            <person name="Jiang F."/>
            <person name="Liu H."/>
            <person name="Zhao H."/>
            <person name="Xu D."/>
            <person name="Zhang Y."/>
        </authorList>
    </citation>
    <scope>NUCLEOTIDE SEQUENCE [LARGE SCALE GENOMIC DNA]</scope>
    <source>
        <strain evidence="2">cv. Niubang</strain>
    </source>
</reference>
<dbReference type="Proteomes" id="UP001055879">
    <property type="component" value="Linkage Group LG05"/>
</dbReference>
<accession>A0ACB9C3S2</accession>
<dbReference type="EMBL" id="CM042051">
    <property type="protein sequence ID" value="KAI3728870.1"/>
    <property type="molecule type" value="Genomic_DNA"/>
</dbReference>
<evidence type="ECO:0000313" key="1">
    <source>
        <dbReference type="EMBL" id="KAI3728870.1"/>
    </source>
</evidence>
<evidence type="ECO:0000313" key="2">
    <source>
        <dbReference type="Proteomes" id="UP001055879"/>
    </source>
</evidence>
<keyword evidence="2" id="KW-1185">Reference proteome</keyword>
<proteinExistence type="predicted"/>
<name>A0ACB9C3S2_ARCLA</name>
<organism evidence="1 2">
    <name type="scientific">Arctium lappa</name>
    <name type="common">Greater burdock</name>
    <name type="synonym">Lappa major</name>
    <dbReference type="NCBI Taxonomy" id="4217"/>
    <lineage>
        <taxon>Eukaryota</taxon>
        <taxon>Viridiplantae</taxon>
        <taxon>Streptophyta</taxon>
        <taxon>Embryophyta</taxon>
        <taxon>Tracheophyta</taxon>
        <taxon>Spermatophyta</taxon>
        <taxon>Magnoliopsida</taxon>
        <taxon>eudicotyledons</taxon>
        <taxon>Gunneridae</taxon>
        <taxon>Pentapetalae</taxon>
        <taxon>asterids</taxon>
        <taxon>campanulids</taxon>
        <taxon>Asterales</taxon>
        <taxon>Asteraceae</taxon>
        <taxon>Carduoideae</taxon>
        <taxon>Cardueae</taxon>
        <taxon>Arctiinae</taxon>
        <taxon>Arctium</taxon>
    </lineage>
</organism>
<reference evidence="2" key="1">
    <citation type="journal article" date="2022" name="Mol. Ecol. Resour.">
        <title>The genomes of chicory, endive, great burdock and yacon provide insights into Asteraceae palaeo-polyploidization history and plant inulin production.</title>
        <authorList>
            <person name="Fan W."/>
            <person name="Wang S."/>
            <person name="Wang H."/>
            <person name="Wang A."/>
            <person name="Jiang F."/>
            <person name="Liu H."/>
            <person name="Zhao H."/>
            <person name="Xu D."/>
            <person name="Zhang Y."/>
        </authorList>
    </citation>
    <scope>NUCLEOTIDE SEQUENCE [LARGE SCALE GENOMIC DNA]</scope>
    <source>
        <strain evidence="2">cv. Niubang</strain>
    </source>
</reference>
<protein>
    <submittedName>
        <fullName evidence="1">Uncharacterized protein</fullName>
    </submittedName>
</protein>
<sequence length="71" mass="7868">MCRWFADNAKVEKLIYWFDFWREIGWVAVGVMGRGSISTLGGGGVAKYVDGEGEAVEVPVVEGDFLGLRNR</sequence>